<dbReference type="EMBL" id="JBHSIT010000002">
    <property type="protein sequence ID" value="MFC4906876.1"/>
    <property type="molecule type" value="Genomic_DNA"/>
</dbReference>
<organism evidence="1 2">
    <name type="scientific">Actinomadura gamaensis</name>
    <dbReference type="NCBI Taxonomy" id="1763541"/>
    <lineage>
        <taxon>Bacteria</taxon>
        <taxon>Bacillati</taxon>
        <taxon>Actinomycetota</taxon>
        <taxon>Actinomycetes</taxon>
        <taxon>Streptosporangiales</taxon>
        <taxon>Thermomonosporaceae</taxon>
        <taxon>Actinomadura</taxon>
    </lineage>
</organism>
<dbReference type="Gene3D" id="1.10.132.100">
    <property type="match status" value="1"/>
</dbReference>
<name>A0ABV9TTV8_9ACTN</name>
<reference evidence="2" key="1">
    <citation type="journal article" date="2019" name="Int. J. Syst. Evol. Microbiol.">
        <title>The Global Catalogue of Microorganisms (GCM) 10K type strain sequencing project: providing services to taxonomists for standard genome sequencing and annotation.</title>
        <authorList>
            <consortium name="The Broad Institute Genomics Platform"/>
            <consortium name="The Broad Institute Genome Sequencing Center for Infectious Disease"/>
            <person name="Wu L."/>
            <person name="Ma J."/>
        </authorList>
    </citation>
    <scope>NUCLEOTIDE SEQUENCE [LARGE SCALE GENOMIC DNA]</scope>
    <source>
        <strain evidence="2">KLKA75</strain>
    </source>
</reference>
<dbReference type="Proteomes" id="UP001595872">
    <property type="component" value="Unassembled WGS sequence"/>
</dbReference>
<proteinExistence type="predicted"/>
<dbReference type="RefSeq" id="WP_378252618.1">
    <property type="nucleotide sequence ID" value="NZ_JBHSIT010000002.1"/>
</dbReference>
<comment type="caution">
    <text evidence="1">The sequence shown here is derived from an EMBL/GenBank/DDBJ whole genome shotgun (WGS) entry which is preliminary data.</text>
</comment>
<gene>
    <name evidence="1" type="primary">casA</name>
    <name evidence="1" type="synonym">cse1</name>
    <name evidence="1" type="ORF">ACFPCY_06065</name>
</gene>
<keyword evidence="2" id="KW-1185">Reference proteome</keyword>
<evidence type="ECO:0000313" key="1">
    <source>
        <dbReference type="EMBL" id="MFC4906876.1"/>
    </source>
</evidence>
<accession>A0ABV9TTV8</accession>
<dbReference type="InterPro" id="IPR013381">
    <property type="entry name" value="CRISPR-assoc_prot_Cse1"/>
</dbReference>
<sequence length="569" mass="63152">MLERASGPPQQQSPPLTFNLVDEPWLPCLLLDGTARALSLRDLLHQAHQVQDLVLDTATQYPPIVRMMLAVIHRAVGQGANPGPRSRDEWGALWELGKLPADRIDQYLDQVRHRFDLFHPQTPFGQVAGLRSASGDTKTISLVIPYLAAGNNTPLFCSVRDDQPPALTPAEAARWLLHAHAWDTAAIKTAAAGDPKAKAGKTTGNPTGPLGQMGVLIPTGQTLWHTLLFNLMILKNEISGSGDQPSWERPAADATWRERTPAGLLDLYTWLSRRVRLVVAPAADGPRIQRIIVCAGDRLRSEDLFQTEPQTAWRRSKTQPAKLGREVYMPVTHRPGRQLWRGLGTILPHQQATEPSGSERKPASVLVQLRGLADGEFAEQLRGHPLLLRAVGMSYGNQNAVIEETYLDDLPLPVAVLRADQNWESVALDGVRDAETAARHLGHLATNLAKAAGCRDDRVLGSRRDNAQMILYATLDQLFRRWLAGLGAHAPQRTARVSQQQARDEWRSDVRARTFQIADNLLLGVPPTAIRGRRVRINRDRSEWISAALAEFWFRKALNNDLPRPDQEI</sequence>
<dbReference type="Pfam" id="PF09481">
    <property type="entry name" value="CRISPR_Cse1"/>
    <property type="match status" value="1"/>
</dbReference>
<protein>
    <submittedName>
        <fullName evidence="1">Type I-E CRISPR-associated protein Cse1/CasA</fullName>
    </submittedName>
</protein>
<evidence type="ECO:0000313" key="2">
    <source>
        <dbReference type="Proteomes" id="UP001595872"/>
    </source>
</evidence>
<dbReference type="CDD" id="cd09729">
    <property type="entry name" value="Cse1_I-E"/>
    <property type="match status" value="1"/>
</dbReference>
<dbReference type="NCBIfam" id="TIGR02547">
    <property type="entry name" value="casA_cse1"/>
    <property type="match status" value="1"/>
</dbReference>